<name>A0A7N0ZZA4_KALFE</name>
<reference evidence="6" key="1">
    <citation type="submission" date="2021-01" db="UniProtKB">
        <authorList>
            <consortium name="EnsemblPlants"/>
        </authorList>
    </citation>
    <scope>IDENTIFICATION</scope>
</reference>
<evidence type="ECO:0000256" key="5">
    <source>
        <dbReference type="ARBA" id="ARBA00023242"/>
    </source>
</evidence>
<accession>A0A7N0ZZA4</accession>
<dbReference type="Gramene" id="Kaladp0053s0253.1.v1.1">
    <property type="protein sequence ID" value="Kaladp0053s0253.1.v1.1"/>
    <property type="gene ID" value="Kaladp0053s0253.v1.1"/>
</dbReference>
<dbReference type="AlphaFoldDB" id="A0A7N0ZZA4"/>
<keyword evidence="7" id="KW-1185">Reference proteome</keyword>
<dbReference type="EnsemblPlants" id="Kaladp0053s0253.1.v1.1">
    <property type="protein sequence ID" value="Kaladp0053s0253.1.v1.1"/>
    <property type="gene ID" value="Kaladp0053s0253.v1.1"/>
</dbReference>
<dbReference type="SUPFAM" id="SSF48371">
    <property type="entry name" value="ARM repeat"/>
    <property type="match status" value="1"/>
</dbReference>
<dbReference type="Gene3D" id="1.25.10.10">
    <property type="entry name" value="Leucine-rich Repeat Variant"/>
    <property type="match status" value="2"/>
</dbReference>
<dbReference type="SMART" id="SM00185">
    <property type="entry name" value="ARM"/>
    <property type="match status" value="7"/>
</dbReference>
<proteinExistence type="predicted"/>
<evidence type="ECO:0008006" key="8">
    <source>
        <dbReference type="Google" id="ProtNLM"/>
    </source>
</evidence>
<protein>
    <recommendedName>
        <fullName evidence="8">Armadillo repeat-containing protein 8</fullName>
    </recommendedName>
</protein>
<organism evidence="6 7">
    <name type="scientific">Kalanchoe fedtschenkoi</name>
    <name type="common">Lavender scallops</name>
    <name type="synonym">South American air plant</name>
    <dbReference type="NCBI Taxonomy" id="63787"/>
    <lineage>
        <taxon>Eukaryota</taxon>
        <taxon>Viridiplantae</taxon>
        <taxon>Streptophyta</taxon>
        <taxon>Embryophyta</taxon>
        <taxon>Tracheophyta</taxon>
        <taxon>Spermatophyta</taxon>
        <taxon>Magnoliopsida</taxon>
        <taxon>eudicotyledons</taxon>
        <taxon>Gunneridae</taxon>
        <taxon>Pentapetalae</taxon>
        <taxon>Saxifragales</taxon>
        <taxon>Crassulaceae</taxon>
        <taxon>Kalanchoe</taxon>
    </lineage>
</organism>
<dbReference type="OMA" id="KGTDQHV"/>
<dbReference type="GO" id="GO:0034657">
    <property type="term" value="C:GID complex"/>
    <property type="evidence" value="ECO:0007669"/>
    <property type="project" value="TreeGrafter"/>
</dbReference>
<dbReference type="InterPro" id="IPR000225">
    <property type="entry name" value="Armadillo"/>
</dbReference>
<dbReference type="PANTHER" id="PTHR15651:SF7">
    <property type="entry name" value="ARMADILLO REPEAT-CONTAINING PROTEIN 8"/>
    <property type="match status" value="1"/>
</dbReference>
<comment type="subcellular location">
    <subcellularLocation>
        <location evidence="2">Cytoplasm</location>
    </subcellularLocation>
    <subcellularLocation>
        <location evidence="1">Nucleus</location>
    </subcellularLocation>
</comment>
<dbReference type="GO" id="GO:0005737">
    <property type="term" value="C:cytoplasm"/>
    <property type="evidence" value="ECO:0007669"/>
    <property type="project" value="UniProtKB-SubCell"/>
</dbReference>
<dbReference type="GO" id="GO:0005634">
    <property type="term" value="C:nucleus"/>
    <property type="evidence" value="ECO:0007669"/>
    <property type="project" value="UniProtKB-SubCell"/>
</dbReference>
<evidence type="ECO:0000256" key="2">
    <source>
        <dbReference type="ARBA" id="ARBA00004496"/>
    </source>
</evidence>
<dbReference type="InterPro" id="IPR011989">
    <property type="entry name" value="ARM-like"/>
</dbReference>
<keyword evidence="3" id="KW-0963">Cytoplasm</keyword>
<dbReference type="PANTHER" id="PTHR15651">
    <property type="entry name" value="ARMADILLO REPEAT-CONTAINING PROTEIN 8"/>
    <property type="match status" value="1"/>
</dbReference>
<keyword evidence="4" id="KW-0677">Repeat</keyword>
<sequence length="668" mass="72851">MPTPSSAATATHRLPEDVLPLLSSLDASERLQALREVKNQIIGNRTKKLSFLKLGAVPPVVSALASAVEDGSDSYLILQSAAAVGSFACGFDAGVKAVLDAGAFPLLEGLLSHPDDKVVDAGARSLKMIYQSKFAPKYEFVPGKPMDFLHSLLNNENENLNALGLSIIVHSCKTNADQKTICGAGILEKVINHLDGSINLRDSCLESLATLVKANTDAIAQLVTPVSGSGFPLRSIEELIKDKSPRTRLLACSFLTVLRNSGPTHLLDETLKTLLLDTLLHLVDDAGHVGDDALFVLSEYIANKEDMQSLEGYYRHAVIKLWDNFPDDPLSDRRLSGTLLALAELFSVLESCRSELFLYTKALDRITNALTHYNPEVRVAACICLRNLSRSVQYVSAGRLMTEKIIKSLVALLQDSSHSIQVASLATISNIVVDFAMRKSLFMNFGGLKELIELSKSMESNVRVNAVRALRNLMFHADKKCREKIFSDLTKTLIECLIQDAEPTVQEQALAMVRNLVDGSVSNIDFVFEEDCIILNAVCKQLHNAEVVEVQIQGMYVLSNIASGNELHKDVILHHVAPEAAGGSDSITIKFLQSADSRLRTATIWTIVNLTRPSTPGPGAHRRVERLRSCGIISQIKTMVNDPCLDVKLRAMKVIEQSSTEGDGSATL</sequence>
<evidence type="ECO:0000313" key="6">
    <source>
        <dbReference type="EnsemblPlants" id="Kaladp0053s0253.1.v1.1"/>
    </source>
</evidence>
<evidence type="ECO:0000256" key="4">
    <source>
        <dbReference type="ARBA" id="ARBA00022737"/>
    </source>
</evidence>
<keyword evidence="5" id="KW-0539">Nucleus</keyword>
<dbReference type="GO" id="GO:0043161">
    <property type="term" value="P:proteasome-mediated ubiquitin-dependent protein catabolic process"/>
    <property type="evidence" value="ECO:0007669"/>
    <property type="project" value="TreeGrafter"/>
</dbReference>
<evidence type="ECO:0000256" key="3">
    <source>
        <dbReference type="ARBA" id="ARBA00022490"/>
    </source>
</evidence>
<evidence type="ECO:0000256" key="1">
    <source>
        <dbReference type="ARBA" id="ARBA00004123"/>
    </source>
</evidence>
<dbReference type="InterPro" id="IPR038739">
    <property type="entry name" value="ARMC8/Vid28"/>
</dbReference>
<evidence type="ECO:0000313" key="7">
    <source>
        <dbReference type="Proteomes" id="UP000594263"/>
    </source>
</evidence>
<dbReference type="InterPro" id="IPR016024">
    <property type="entry name" value="ARM-type_fold"/>
</dbReference>
<dbReference type="Proteomes" id="UP000594263">
    <property type="component" value="Unplaced"/>
</dbReference>